<comment type="function">
    <text evidence="2">Catalyzes the epimerization of the C3' and C5'positions of dTDP-6-deoxy-D-xylo-4-hexulose, forming dTDP-6-deoxy-L-lyxo-4-hexulose.</text>
</comment>
<dbReference type="RefSeq" id="WP_231484114.1">
    <property type="nucleotide sequence ID" value="NZ_BAAAZO010000001.1"/>
</dbReference>
<evidence type="ECO:0000313" key="4">
    <source>
        <dbReference type="Proteomes" id="UP001501074"/>
    </source>
</evidence>
<dbReference type="InterPro" id="IPR014710">
    <property type="entry name" value="RmlC-like_jellyroll"/>
</dbReference>
<dbReference type="NCBIfam" id="TIGR01221">
    <property type="entry name" value="rmlC"/>
    <property type="match status" value="1"/>
</dbReference>
<dbReference type="PANTHER" id="PTHR21047">
    <property type="entry name" value="DTDP-6-DEOXY-D-GLUCOSE-3,5 EPIMERASE"/>
    <property type="match status" value="1"/>
</dbReference>
<comment type="subunit">
    <text evidence="2">Homodimer.</text>
</comment>
<accession>A0ABP6Z071</accession>
<proteinExistence type="inferred from homology"/>
<reference evidence="4" key="1">
    <citation type="journal article" date="2019" name="Int. J. Syst. Evol. Microbiol.">
        <title>The Global Catalogue of Microorganisms (GCM) 10K type strain sequencing project: providing services to taxonomists for standard genome sequencing and annotation.</title>
        <authorList>
            <consortium name="The Broad Institute Genomics Platform"/>
            <consortium name="The Broad Institute Genome Sequencing Center for Infectious Disease"/>
            <person name="Wu L."/>
            <person name="Ma J."/>
        </authorList>
    </citation>
    <scope>NUCLEOTIDE SEQUENCE [LARGE SCALE GENOMIC DNA]</scope>
    <source>
        <strain evidence="4">JCM 16902</strain>
    </source>
</reference>
<sequence length="202" mass="22194">MKVNELAVPDAYALHPQQFQDSRGTFMEWYRHEALTEVIGHRFELAQANCSVSRRGTLRGLHYADVPPGQAKYVTCVRGAVLDVVVDIRCGSPAFGQWDAVRLDDVDHEAVYVGEGLAHSFVALTEGATVMYLSSTVYNPTRERGVCPVDPALGIAWPSDVPILLSDKDRDAPTLAQAEEAGLLPDYAECRRHLDSLASVRV</sequence>
<gene>
    <name evidence="3" type="ORF">GCM10022223_05880</name>
</gene>
<evidence type="ECO:0000256" key="2">
    <source>
        <dbReference type="RuleBase" id="RU364069"/>
    </source>
</evidence>
<dbReference type="Pfam" id="PF00908">
    <property type="entry name" value="dTDP_sugar_isom"/>
    <property type="match status" value="1"/>
</dbReference>
<name>A0ABP6Z071_9ACTN</name>
<keyword evidence="4" id="KW-1185">Reference proteome</keyword>
<dbReference type="PANTHER" id="PTHR21047:SF2">
    <property type="entry name" value="THYMIDINE DIPHOSPHO-4-KETO-RHAMNOSE 3,5-EPIMERASE"/>
    <property type="match status" value="1"/>
</dbReference>
<comment type="caution">
    <text evidence="3">The sequence shown here is derived from an EMBL/GenBank/DDBJ whole genome shotgun (WGS) entry which is preliminary data.</text>
</comment>
<comment type="similarity">
    <text evidence="1 2">Belongs to the dTDP-4-dehydrorhamnose 3,5-epimerase family.</text>
</comment>
<dbReference type="Gene3D" id="2.60.120.10">
    <property type="entry name" value="Jelly Rolls"/>
    <property type="match status" value="1"/>
</dbReference>
<evidence type="ECO:0000313" key="3">
    <source>
        <dbReference type="EMBL" id="GAA3593771.1"/>
    </source>
</evidence>
<keyword evidence="2" id="KW-0413">Isomerase</keyword>
<dbReference type="Proteomes" id="UP001501074">
    <property type="component" value="Unassembled WGS sequence"/>
</dbReference>
<organism evidence="3 4">
    <name type="scientific">Kineosporia mesophila</name>
    <dbReference type="NCBI Taxonomy" id="566012"/>
    <lineage>
        <taxon>Bacteria</taxon>
        <taxon>Bacillati</taxon>
        <taxon>Actinomycetota</taxon>
        <taxon>Actinomycetes</taxon>
        <taxon>Kineosporiales</taxon>
        <taxon>Kineosporiaceae</taxon>
        <taxon>Kineosporia</taxon>
    </lineage>
</organism>
<comment type="catalytic activity">
    <reaction evidence="2">
        <text>dTDP-4-dehydro-6-deoxy-alpha-D-glucose = dTDP-4-dehydro-beta-L-rhamnose</text>
        <dbReference type="Rhea" id="RHEA:16969"/>
        <dbReference type="ChEBI" id="CHEBI:57649"/>
        <dbReference type="ChEBI" id="CHEBI:62830"/>
        <dbReference type="EC" id="5.1.3.13"/>
    </reaction>
</comment>
<dbReference type="InterPro" id="IPR011051">
    <property type="entry name" value="RmlC_Cupin_sf"/>
</dbReference>
<protein>
    <recommendedName>
        <fullName evidence="2">dTDP-4-dehydrorhamnose 3,5-epimerase</fullName>
        <ecNumber evidence="2">5.1.3.13</ecNumber>
    </recommendedName>
    <alternativeName>
        <fullName evidence="2">Thymidine diphospho-4-keto-rhamnose 3,5-epimerase</fullName>
    </alternativeName>
</protein>
<evidence type="ECO:0000256" key="1">
    <source>
        <dbReference type="ARBA" id="ARBA00010154"/>
    </source>
</evidence>
<dbReference type="EC" id="5.1.3.13" evidence="2"/>
<comment type="pathway">
    <text evidence="2">Carbohydrate biosynthesis; dTDP-L-rhamnose biosynthesis.</text>
</comment>
<dbReference type="EMBL" id="BAAAZO010000001">
    <property type="protein sequence ID" value="GAA3593771.1"/>
    <property type="molecule type" value="Genomic_DNA"/>
</dbReference>
<dbReference type="SUPFAM" id="SSF51182">
    <property type="entry name" value="RmlC-like cupins"/>
    <property type="match status" value="1"/>
</dbReference>
<dbReference type="InterPro" id="IPR000888">
    <property type="entry name" value="RmlC-like"/>
</dbReference>
<dbReference type="CDD" id="cd00438">
    <property type="entry name" value="cupin_RmlC"/>
    <property type="match status" value="1"/>
</dbReference>